<evidence type="ECO:0000313" key="3">
    <source>
        <dbReference type="Proteomes" id="UP000199137"/>
    </source>
</evidence>
<name>A0A1I6BM63_9PSEU</name>
<gene>
    <name evidence="2" type="ORF">SAMN05421854_1326</name>
</gene>
<organism evidence="2 3">
    <name type="scientific">Amycolatopsis rubida</name>
    <dbReference type="NCBI Taxonomy" id="112413"/>
    <lineage>
        <taxon>Bacteria</taxon>
        <taxon>Bacillati</taxon>
        <taxon>Actinomycetota</taxon>
        <taxon>Actinomycetes</taxon>
        <taxon>Pseudonocardiales</taxon>
        <taxon>Pseudonocardiaceae</taxon>
        <taxon>Amycolatopsis</taxon>
    </lineage>
</organism>
<accession>A0A1I6BM63</accession>
<reference evidence="2 3" key="1">
    <citation type="submission" date="2016-10" db="EMBL/GenBank/DDBJ databases">
        <authorList>
            <person name="de Groot N.N."/>
        </authorList>
    </citation>
    <scope>NUCLEOTIDE SEQUENCE [LARGE SCALE GENOMIC DNA]</scope>
    <source>
        <strain evidence="2 3">DSM 44637</strain>
    </source>
</reference>
<feature type="region of interest" description="Disordered" evidence="1">
    <location>
        <begin position="1"/>
        <end position="83"/>
    </location>
</feature>
<sequence>MTGPPAGAAPHVRGHREIRRGERPYRPPHPDTAPTMSPPGETAAPLDADGRSLRRSRPGPDWSRATNQLADRTGSRPSGTPFG</sequence>
<protein>
    <submittedName>
        <fullName evidence="2">Uncharacterized protein</fullName>
    </submittedName>
</protein>
<feature type="compositionally biased region" description="Polar residues" evidence="1">
    <location>
        <begin position="64"/>
        <end position="83"/>
    </location>
</feature>
<proteinExistence type="predicted"/>
<dbReference type="EMBL" id="FOWC01000032">
    <property type="protein sequence ID" value="SFQ81974.1"/>
    <property type="molecule type" value="Genomic_DNA"/>
</dbReference>
<evidence type="ECO:0000256" key="1">
    <source>
        <dbReference type="SAM" id="MobiDB-lite"/>
    </source>
</evidence>
<dbReference type="AlphaFoldDB" id="A0A1I6BM63"/>
<dbReference type="Proteomes" id="UP000199137">
    <property type="component" value="Unassembled WGS sequence"/>
</dbReference>
<evidence type="ECO:0000313" key="2">
    <source>
        <dbReference type="EMBL" id="SFQ81974.1"/>
    </source>
</evidence>
<feature type="compositionally biased region" description="Basic and acidic residues" evidence="1">
    <location>
        <begin position="19"/>
        <end position="29"/>
    </location>
</feature>